<protein>
    <submittedName>
        <fullName evidence="3">MFS transporter, YQGE family, putative transporter</fullName>
    </submittedName>
</protein>
<dbReference type="InterPro" id="IPR052528">
    <property type="entry name" value="Sugar_transport-like"/>
</dbReference>
<sequence length="416" mass="47509">MHSMKFFQLSKEQKLNRQAAISLVNHAIFQFGNSLSVIFINLYLWRLTESLFVNGLYNLLVVFAQGATTFFIGRLTKQKGRLTFYRYGILLTALFYLWIILAQEKMIDFFWLFALLKGTAQSAYWLDYFALVFDVSTNRNRHRYLGWNQITMGCANLLGPAASGALITMYAGLNGYIIVFSFAFSMFIIALLGSLKLKKEETHHRQYYMKYLKLIIKKQPAFLNALIGWFIIGFPQGILMYLPPILLYTIFLKESTVGYLNIAFLSISILSSYVISRTADIGATKKYLLVSALGFTVSAAMLLWDISIWAVVLFMSISAVFKPLQANSYAAYYFQWVGKLPLKENFRVESVVLRETITNLGRGFGVVFFMIFSAEMNPATIPWVLIAVMGMQCFLPWLVKESREKDGIRSLNRKGG</sequence>
<keyword evidence="2" id="KW-0812">Transmembrane</keyword>
<dbReference type="PANTHER" id="PTHR23526">
    <property type="entry name" value="INTEGRAL MEMBRANE TRANSPORT PROTEIN-RELATED"/>
    <property type="match status" value="1"/>
</dbReference>
<feature type="transmembrane region" description="Helical" evidence="2">
    <location>
        <begin position="21"/>
        <end position="45"/>
    </location>
</feature>
<reference evidence="4" key="1">
    <citation type="submission" date="2016-10" db="EMBL/GenBank/DDBJ databases">
        <authorList>
            <person name="Varghese N."/>
            <person name="Submissions S."/>
        </authorList>
    </citation>
    <scope>NUCLEOTIDE SEQUENCE [LARGE SCALE GENOMIC DNA]</scope>
    <source>
        <strain evidence="4">SP</strain>
    </source>
</reference>
<dbReference type="PANTHER" id="PTHR23526:SF2">
    <property type="entry name" value="MAJOR FACILITATOR SUPERFAMILY (MFS) PROFILE DOMAIN-CONTAINING PROTEIN"/>
    <property type="match status" value="1"/>
</dbReference>
<organism evidence="3 4">
    <name type="scientific">Evansella caseinilytica</name>
    <dbReference type="NCBI Taxonomy" id="1503961"/>
    <lineage>
        <taxon>Bacteria</taxon>
        <taxon>Bacillati</taxon>
        <taxon>Bacillota</taxon>
        <taxon>Bacilli</taxon>
        <taxon>Bacillales</taxon>
        <taxon>Bacillaceae</taxon>
        <taxon>Evansella</taxon>
    </lineage>
</organism>
<feature type="transmembrane region" description="Helical" evidence="2">
    <location>
        <begin position="257"/>
        <end position="275"/>
    </location>
</feature>
<keyword evidence="4" id="KW-1185">Reference proteome</keyword>
<dbReference type="InterPro" id="IPR036259">
    <property type="entry name" value="MFS_trans_sf"/>
</dbReference>
<evidence type="ECO:0000313" key="3">
    <source>
        <dbReference type="EMBL" id="SDY93691.1"/>
    </source>
</evidence>
<evidence type="ECO:0000313" key="4">
    <source>
        <dbReference type="Proteomes" id="UP000198935"/>
    </source>
</evidence>
<proteinExistence type="predicted"/>
<evidence type="ECO:0000256" key="2">
    <source>
        <dbReference type="SAM" id="Phobius"/>
    </source>
</evidence>
<dbReference type="EMBL" id="FNPI01000004">
    <property type="protein sequence ID" value="SDY93691.1"/>
    <property type="molecule type" value="Genomic_DNA"/>
</dbReference>
<dbReference type="SUPFAM" id="SSF103473">
    <property type="entry name" value="MFS general substrate transporter"/>
    <property type="match status" value="1"/>
</dbReference>
<dbReference type="InterPro" id="IPR011701">
    <property type="entry name" value="MFS"/>
</dbReference>
<keyword evidence="2" id="KW-1133">Transmembrane helix</keyword>
<feature type="transmembrane region" description="Helical" evidence="2">
    <location>
        <begin position="145"/>
        <end position="170"/>
    </location>
</feature>
<feature type="transmembrane region" description="Helical" evidence="2">
    <location>
        <begin position="287"/>
        <end position="304"/>
    </location>
</feature>
<dbReference type="Pfam" id="PF07690">
    <property type="entry name" value="MFS_1"/>
    <property type="match status" value="1"/>
</dbReference>
<feature type="transmembrane region" description="Helical" evidence="2">
    <location>
        <begin position="176"/>
        <end position="195"/>
    </location>
</feature>
<dbReference type="GO" id="GO:0005886">
    <property type="term" value="C:plasma membrane"/>
    <property type="evidence" value="ECO:0007669"/>
    <property type="project" value="UniProtKB-SubCell"/>
</dbReference>
<dbReference type="AlphaFoldDB" id="A0A1H3NY09"/>
<dbReference type="GO" id="GO:0022857">
    <property type="term" value="F:transmembrane transporter activity"/>
    <property type="evidence" value="ECO:0007669"/>
    <property type="project" value="InterPro"/>
</dbReference>
<feature type="transmembrane region" description="Helical" evidence="2">
    <location>
        <begin position="84"/>
        <end position="103"/>
    </location>
</feature>
<dbReference type="STRING" id="1503961.SAMN05421736_104252"/>
<name>A0A1H3NY09_9BACI</name>
<feature type="transmembrane region" description="Helical" evidence="2">
    <location>
        <begin position="109"/>
        <end position="133"/>
    </location>
</feature>
<dbReference type="Gene3D" id="1.20.1250.20">
    <property type="entry name" value="MFS general substrate transporter like domains"/>
    <property type="match status" value="2"/>
</dbReference>
<feature type="transmembrane region" description="Helical" evidence="2">
    <location>
        <begin position="51"/>
        <end position="72"/>
    </location>
</feature>
<dbReference type="Proteomes" id="UP000198935">
    <property type="component" value="Unassembled WGS sequence"/>
</dbReference>
<gene>
    <name evidence="3" type="ORF">SAMN05421736_104252</name>
</gene>
<feature type="transmembrane region" description="Helical" evidence="2">
    <location>
        <begin position="221"/>
        <end position="251"/>
    </location>
</feature>
<accession>A0A1H3NY09</accession>
<comment type="subcellular location">
    <subcellularLocation>
        <location evidence="1">Cell membrane</location>
        <topology evidence="1">Multi-pass membrane protein</topology>
    </subcellularLocation>
</comment>
<feature type="transmembrane region" description="Helical" evidence="2">
    <location>
        <begin position="380"/>
        <end position="399"/>
    </location>
</feature>
<keyword evidence="2" id="KW-0472">Membrane</keyword>
<evidence type="ECO:0000256" key="1">
    <source>
        <dbReference type="ARBA" id="ARBA00004651"/>
    </source>
</evidence>